<dbReference type="Proteomes" id="UP000638353">
    <property type="component" value="Unassembled WGS sequence"/>
</dbReference>
<dbReference type="AlphaFoldDB" id="A0A919CG20"/>
<organism evidence="1 2">
    <name type="scientific">Streptomyces finlayi</name>
    <dbReference type="NCBI Taxonomy" id="67296"/>
    <lineage>
        <taxon>Bacteria</taxon>
        <taxon>Bacillati</taxon>
        <taxon>Actinomycetota</taxon>
        <taxon>Actinomycetes</taxon>
        <taxon>Kitasatosporales</taxon>
        <taxon>Streptomycetaceae</taxon>
        <taxon>Streptomyces</taxon>
    </lineage>
</organism>
<gene>
    <name evidence="1" type="ORF">GCM10010334_83960</name>
</gene>
<reference evidence="1" key="2">
    <citation type="submission" date="2020-09" db="EMBL/GenBank/DDBJ databases">
        <authorList>
            <person name="Sun Q."/>
            <person name="Ohkuma M."/>
        </authorList>
    </citation>
    <scope>NUCLEOTIDE SEQUENCE</scope>
    <source>
        <strain evidence="1">JCM 4637</strain>
    </source>
</reference>
<name>A0A919CG20_9ACTN</name>
<evidence type="ECO:0000313" key="2">
    <source>
        <dbReference type="Proteomes" id="UP000638353"/>
    </source>
</evidence>
<comment type="caution">
    <text evidence="1">The sequence shown here is derived from an EMBL/GenBank/DDBJ whole genome shotgun (WGS) entry which is preliminary data.</text>
</comment>
<protein>
    <submittedName>
        <fullName evidence="1">Uncharacterized protein</fullName>
    </submittedName>
</protein>
<accession>A0A919CG20</accession>
<sequence>MSAAETVPTAAFCRRRDRLRAGLVFGGDEASGPHNFRILLTTESHLAKCPVARKISFGSIRYARFRSSQKTPIRAKCTVSEMLHADITAGQSNAAAMWWDSTRSSLT</sequence>
<reference evidence="1" key="1">
    <citation type="journal article" date="2014" name="Int. J. Syst. Evol. Microbiol.">
        <title>Complete genome sequence of Corynebacterium casei LMG S-19264T (=DSM 44701T), isolated from a smear-ripened cheese.</title>
        <authorList>
            <consortium name="US DOE Joint Genome Institute (JGI-PGF)"/>
            <person name="Walter F."/>
            <person name="Albersmeier A."/>
            <person name="Kalinowski J."/>
            <person name="Ruckert C."/>
        </authorList>
    </citation>
    <scope>NUCLEOTIDE SEQUENCE</scope>
    <source>
        <strain evidence="1">JCM 4637</strain>
    </source>
</reference>
<proteinExistence type="predicted"/>
<dbReference type="EMBL" id="BMVC01000037">
    <property type="protein sequence ID" value="GHD19928.1"/>
    <property type="molecule type" value="Genomic_DNA"/>
</dbReference>
<evidence type="ECO:0000313" key="1">
    <source>
        <dbReference type="EMBL" id="GHD19928.1"/>
    </source>
</evidence>